<evidence type="ECO:0000256" key="6">
    <source>
        <dbReference type="SAM" id="Coils"/>
    </source>
</evidence>
<evidence type="ECO:0000256" key="5">
    <source>
        <dbReference type="ARBA" id="ARBA00022777"/>
    </source>
</evidence>
<evidence type="ECO:0000313" key="10">
    <source>
        <dbReference type="Proteomes" id="UP001501844"/>
    </source>
</evidence>
<dbReference type="Pfam" id="PF25487">
    <property type="entry name" value="ETR1_N"/>
    <property type="match status" value="1"/>
</dbReference>
<dbReference type="InterPro" id="IPR003594">
    <property type="entry name" value="HATPase_dom"/>
</dbReference>
<dbReference type="EC" id="2.7.13.3" evidence="2"/>
<gene>
    <name evidence="9" type="ORF">GCM10023183_32790</name>
</gene>
<keyword evidence="5" id="KW-0418">Kinase</keyword>
<keyword evidence="6" id="KW-0175">Coiled coil</keyword>
<evidence type="ECO:0000259" key="8">
    <source>
        <dbReference type="PROSITE" id="PS50109"/>
    </source>
</evidence>
<keyword evidence="10" id="KW-1185">Reference proteome</keyword>
<protein>
    <recommendedName>
        <fullName evidence="2">histidine kinase</fullName>
        <ecNumber evidence="2">2.7.13.3</ecNumber>
    </recommendedName>
</protein>
<feature type="coiled-coil region" evidence="6">
    <location>
        <begin position="123"/>
        <end position="186"/>
    </location>
</feature>
<sequence>MDSLLFLSLPTLAQVWPAVPPQYEWLFLIGEILSGTAYLVVAGVLFYLALKRDDKQRKMVLLLFGVLGALGAGVHFLNLWAGEEWFSTVQVIRFVIGIFSMVTAVFLYRAIPSLLAIPSPERLERANLELREQILERERAEDALRKTHQELEKSVQQRTAQLITANRDMEREMESRKNAEKQLIAKNYELVRTNADLDDFVYYASRDIKGPVLNVSGLIAAIKEELPPNNEVLANLFSRLDNSVEQINRKLNNLSEVSRIQRPAEQTQQSKVSLQEVFDNVMKDLAERLVGFEHTIEADFSQAPEVLITKENLYSLLYHLLTNSIKYRDPSRPLHILVSSDQQERYTRLLVKDNGLGMETTQYEGKIFSLFRRFHDHVEGSGIGLYIIKRIMDNHRGKVEVKSTVGEGTTFYLSFVNIAPTTTSSSSSDNTAARV</sequence>
<evidence type="ECO:0000256" key="7">
    <source>
        <dbReference type="SAM" id="Phobius"/>
    </source>
</evidence>
<dbReference type="InterPro" id="IPR058544">
    <property type="entry name" value="ETR1_N"/>
</dbReference>
<dbReference type="InterPro" id="IPR036097">
    <property type="entry name" value="HisK_dim/P_sf"/>
</dbReference>
<comment type="caution">
    <text evidence="9">The sequence shown here is derived from an EMBL/GenBank/DDBJ whole genome shotgun (WGS) entry which is preliminary data.</text>
</comment>
<dbReference type="SMART" id="SM00388">
    <property type="entry name" value="HisKA"/>
    <property type="match status" value="1"/>
</dbReference>
<reference evidence="10" key="1">
    <citation type="journal article" date="2019" name="Int. J. Syst. Evol. Microbiol.">
        <title>The Global Catalogue of Microorganisms (GCM) 10K type strain sequencing project: providing services to taxonomists for standard genome sequencing and annotation.</title>
        <authorList>
            <consortium name="The Broad Institute Genomics Platform"/>
            <consortium name="The Broad Institute Genome Sequencing Center for Infectious Disease"/>
            <person name="Wu L."/>
            <person name="Ma J."/>
        </authorList>
    </citation>
    <scope>NUCLEOTIDE SEQUENCE [LARGE SCALE GENOMIC DNA]</scope>
    <source>
        <strain evidence="10">JCM 17917</strain>
    </source>
</reference>
<feature type="transmembrane region" description="Helical" evidence="7">
    <location>
        <begin position="27"/>
        <end position="48"/>
    </location>
</feature>
<dbReference type="RefSeq" id="WP_345168545.1">
    <property type="nucleotide sequence ID" value="NZ_BAABGX010000003.1"/>
</dbReference>
<dbReference type="PANTHER" id="PTHR43304:SF1">
    <property type="entry name" value="PAC DOMAIN-CONTAINING PROTEIN"/>
    <property type="match status" value="1"/>
</dbReference>
<dbReference type="InterPro" id="IPR004358">
    <property type="entry name" value="Sig_transdc_His_kin-like_C"/>
</dbReference>
<keyword evidence="3" id="KW-0597">Phosphoprotein</keyword>
<proteinExistence type="predicted"/>
<dbReference type="InterPro" id="IPR036890">
    <property type="entry name" value="HATPase_C_sf"/>
</dbReference>
<accession>A0ABP8FXX3</accession>
<dbReference type="PRINTS" id="PR00344">
    <property type="entry name" value="BCTRLSENSOR"/>
</dbReference>
<dbReference type="SUPFAM" id="SSF47384">
    <property type="entry name" value="Homodimeric domain of signal transducing histidine kinase"/>
    <property type="match status" value="1"/>
</dbReference>
<keyword evidence="7" id="KW-0812">Transmembrane</keyword>
<dbReference type="InterPro" id="IPR052162">
    <property type="entry name" value="Sensor_kinase/Photoreceptor"/>
</dbReference>
<dbReference type="Pfam" id="PF02518">
    <property type="entry name" value="HATPase_c"/>
    <property type="match status" value="1"/>
</dbReference>
<dbReference type="PANTHER" id="PTHR43304">
    <property type="entry name" value="PHYTOCHROME-LIKE PROTEIN CPH1"/>
    <property type="match status" value="1"/>
</dbReference>
<dbReference type="Gene3D" id="3.30.565.10">
    <property type="entry name" value="Histidine kinase-like ATPase, C-terminal domain"/>
    <property type="match status" value="1"/>
</dbReference>
<name>A0ABP8FXX3_9BACT</name>
<dbReference type="EMBL" id="BAABGX010000003">
    <property type="protein sequence ID" value="GAA4313259.1"/>
    <property type="molecule type" value="Genomic_DNA"/>
</dbReference>
<dbReference type="InterPro" id="IPR003661">
    <property type="entry name" value="HisK_dim/P_dom"/>
</dbReference>
<comment type="catalytic activity">
    <reaction evidence="1">
        <text>ATP + protein L-histidine = ADP + protein N-phospho-L-histidine.</text>
        <dbReference type="EC" id="2.7.13.3"/>
    </reaction>
</comment>
<dbReference type="SUPFAM" id="SSF55874">
    <property type="entry name" value="ATPase domain of HSP90 chaperone/DNA topoisomerase II/histidine kinase"/>
    <property type="match status" value="1"/>
</dbReference>
<organism evidence="9 10">
    <name type="scientific">Nibribacter koreensis</name>
    <dbReference type="NCBI Taxonomy" id="1084519"/>
    <lineage>
        <taxon>Bacteria</taxon>
        <taxon>Pseudomonadati</taxon>
        <taxon>Bacteroidota</taxon>
        <taxon>Cytophagia</taxon>
        <taxon>Cytophagales</taxon>
        <taxon>Hymenobacteraceae</taxon>
        <taxon>Nibribacter</taxon>
    </lineage>
</organism>
<dbReference type="Gene3D" id="1.10.287.130">
    <property type="match status" value="1"/>
</dbReference>
<evidence type="ECO:0000313" key="9">
    <source>
        <dbReference type="EMBL" id="GAA4313259.1"/>
    </source>
</evidence>
<keyword evidence="7" id="KW-0472">Membrane</keyword>
<dbReference type="SMART" id="SM00387">
    <property type="entry name" value="HATPase_c"/>
    <property type="match status" value="1"/>
</dbReference>
<evidence type="ECO:0000256" key="3">
    <source>
        <dbReference type="ARBA" id="ARBA00022553"/>
    </source>
</evidence>
<keyword evidence="7" id="KW-1133">Transmembrane helix</keyword>
<feature type="transmembrane region" description="Helical" evidence="7">
    <location>
        <begin position="92"/>
        <end position="111"/>
    </location>
</feature>
<dbReference type="InterPro" id="IPR005467">
    <property type="entry name" value="His_kinase_dom"/>
</dbReference>
<dbReference type="Proteomes" id="UP001501844">
    <property type="component" value="Unassembled WGS sequence"/>
</dbReference>
<dbReference type="PROSITE" id="PS50109">
    <property type="entry name" value="HIS_KIN"/>
    <property type="match status" value="1"/>
</dbReference>
<evidence type="ECO:0000256" key="2">
    <source>
        <dbReference type="ARBA" id="ARBA00012438"/>
    </source>
</evidence>
<evidence type="ECO:0000256" key="4">
    <source>
        <dbReference type="ARBA" id="ARBA00022679"/>
    </source>
</evidence>
<keyword evidence="4" id="KW-0808">Transferase</keyword>
<feature type="transmembrane region" description="Helical" evidence="7">
    <location>
        <begin position="60"/>
        <end position="80"/>
    </location>
</feature>
<evidence type="ECO:0000256" key="1">
    <source>
        <dbReference type="ARBA" id="ARBA00000085"/>
    </source>
</evidence>
<feature type="domain" description="Histidine kinase" evidence="8">
    <location>
        <begin position="203"/>
        <end position="419"/>
    </location>
</feature>